<evidence type="ECO:0000313" key="6">
    <source>
        <dbReference type="EMBL" id="MCM2674482.1"/>
    </source>
</evidence>
<dbReference type="Gene3D" id="3.20.20.80">
    <property type="entry name" value="Glycosidases"/>
    <property type="match status" value="1"/>
</dbReference>
<evidence type="ECO:0000259" key="5">
    <source>
        <dbReference type="Pfam" id="PF02837"/>
    </source>
</evidence>
<dbReference type="SUPFAM" id="SSF51445">
    <property type="entry name" value="(Trans)glycosidases"/>
    <property type="match status" value="1"/>
</dbReference>
<dbReference type="EMBL" id="JAMQJY010000001">
    <property type="protein sequence ID" value="MCM2674482.1"/>
    <property type="molecule type" value="Genomic_DNA"/>
</dbReference>
<evidence type="ECO:0000256" key="1">
    <source>
        <dbReference type="ARBA" id="ARBA00007401"/>
    </source>
</evidence>
<protein>
    <submittedName>
        <fullName evidence="6">Beta-glucuronidase</fullName>
    </submittedName>
</protein>
<dbReference type="PANTHER" id="PTHR10066">
    <property type="entry name" value="BETA-GLUCURONIDASE"/>
    <property type="match status" value="1"/>
</dbReference>
<dbReference type="Pfam" id="PF02837">
    <property type="entry name" value="Glyco_hydro_2_N"/>
    <property type="match status" value="1"/>
</dbReference>
<name>A0ABT0XF09_9BACI</name>
<keyword evidence="2" id="KW-0378">Hydrolase</keyword>
<dbReference type="Pfam" id="PF02836">
    <property type="entry name" value="Glyco_hydro_2_C"/>
    <property type="match status" value="1"/>
</dbReference>
<keyword evidence="3" id="KW-0326">Glycosidase</keyword>
<feature type="domain" description="Glycoside hydrolase family 2 catalytic" evidence="4">
    <location>
        <begin position="263"/>
        <end position="559"/>
    </location>
</feature>
<dbReference type="RefSeq" id="WP_251604292.1">
    <property type="nucleotide sequence ID" value="NZ_JAMQJY010000001.1"/>
</dbReference>
<evidence type="ECO:0000256" key="2">
    <source>
        <dbReference type="ARBA" id="ARBA00022801"/>
    </source>
</evidence>
<dbReference type="Gene3D" id="2.60.120.260">
    <property type="entry name" value="Galactose-binding domain-like"/>
    <property type="match status" value="1"/>
</dbReference>
<dbReference type="PRINTS" id="PR00132">
    <property type="entry name" value="GLHYDRLASE2"/>
</dbReference>
<keyword evidence="7" id="KW-1185">Reference proteome</keyword>
<dbReference type="InterPro" id="IPR006103">
    <property type="entry name" value="Glyco_hydro_2_cat"/>
</dbReference>
<dbReference type="InterPro" id="IPR017853">
    <property type="entry name" value="GH"/>
</dbReference>
<sequence>MIRLFETNKIRDVYELEGDWDFQPINEGDSVCERYEYRMPVPACLELHPDFRTYRGKAAYRRKVDVSKDTSIKLNFKGVSHTADVYWNGMHVAHHYNAYTPFSTYIKDVEKGEHELVVIVDNTFSEKSKLHIANDYYTYGGIIRPTSIEYISDVCIDRLSCTSFQKDGVWGADIKVWVTNHHDTIQKVEIKGQLADTPISFGFIEIQANETVDVQINKMFEQLIPWELNNPSLYLLTLHVYTDHQTTPVDDLIERVGFRTVTTENGRIQLNGQDIILKGYNRHEDHPLVGASFPYQLLVQDLELLIETGANSVRTSHYPNDERFLDLCDERGIAVWEENHARGLVLDQMSDPLFQKQCMDCNEEMVQNHVNHPSILIWAILNECASNTQEGKVMYKEQLEQIKELDSSRPVTYATHHREHDICFDLADIISFNLYPLWYTDEDPGELVDQARIWAEELGGGGKPIIMSEFGGDGYYGLRHPNAVRGTEERQAIIIEENLRAYTKRSFISGMYIWQFADCKVVEDTGWLMSRAGTKNSKGIFDEFRRPKLAASVVKKYFSE</sequence>
<evidence type="ECO:0000313" key="7">
    <source>
        <dbReference type="Proteomes" id="UP001203665"/>
    </source>
</evidence>
<proteinExistence type="inferred from homology"/>
<dbReference type="InterPro" id="IPR006104">
    <property type="entry name" value="Glyco_hydro_2_N"/>
</dbReference>
<gene>
    <name evidence="6" type="ORF">NDM98_02435</name>
</gene>
<comment type="caution">
    <text evidence="6">The sequence shown here is derived from an EMBL/GenBank/DDBJ whole genome shotgun (WGS) entry which is preliminary data.</text>
</comment>
<dbReference type="InterPro" id="IPR036156">
    <property type="entry name" value="Beta-gal/glucu_dom_sf"/>
</dbReference>
<dbReference type="PANTHER" id="PTHR10066:SF67">
    <property type="entry name" value="BETA-GLUCURONIDASE"/>
    <property type="match status" value="1"/>
</dbReference>
<dbReference type="Gene3D" id="2.60.40.10">
    <property type="entry name" value="Immunoglobulins"/>
    <property type="match status" value="1"/>
</dbReference>
<organism evidence="6 7">
    <name type="scientific">Alkalicoccobacillus plakortidis</name>
    <dbReference type="NCBI Taxonomy" id="444060"/>
    <lineage>
        <taxon>Bacteria</taxon>
        <taxon>Bacillati</taxon>
        <taxon>Bacillota</taxon>
        <taxon>Bacilli</taxon>
        <taxon>Bacillales</taxon>
        <taxon>Bacillaceae</taxon>
        <taxon>Alkalicoccobacillus</taxon>
    </lineage>
</organism>
<reference evidence="6" key="1">
    <citation type="submission" date="2022-06" db="EMBL/GenBank/DDBJ databases">
        <title>Alkalicoccobacillus porphyridii sp. nov., isolated from a marine red alga, Porphyridium purpureum and reclassification of Shouchella plakortidis and Shouchella gibsonii as Alkalicoccobacillus plakortidis comb. nov. and Alkalicoccobacillus gibsonii comb. nov.</title>
        <authorList>
            <person name="Kim K.H."/>
            <person name="Lee J.K."/>
            <person name="Han D.M."/>
            <person name="Baek J.H."/>
            <person name="Jeon C.O."/>
        </authorList>
    </citation>
    <scope>NUCLEOTIDE SEQUENCE</scope>
    <source>
        <strain evidence="6">DSM 19153</strain>
    </source>
</reference>
<accession>A0ABT0XF09</accession>
<comment type="similarity">
    <text evidence="1">Belongs to the glycosyl hydrolase 2 family.</text>
</comment>
<dbReference type="InterPro" id="IPR008979">
    <property type="entry name" value="Galactose-bd-like_sf"/>
</dbReference>
<dbReference type="SUPFAM" id="SSF49303">
    <property type="entry name" value="beta-Galactosidase/glucuronidase domain"/>
    <property type="match status" value="1"/>
</dbReference>
<dbReference type="Proteomes" id="UP001203665">
    <property type="component" value="Unassembled WGS sequence"/>
</dbReference>
<dbReference type="InterPro" id="IPR006101">
    <property type="entry name" value="Glyco_hydro_2"/>
</dbReference>
<evidence type="ECO:0000259" key="4">
    <source>
        <dbReference type="Pfam" id="PF02836"/>
    </source>
</evidence>
<dbReference type="SUPFAM" id="SSF49785">
    <property type="entry name" value="Galactose-binding domain-like"/>
    <property type="match status" value="1"/>
</dbReference>
<dbReference type="InterPro" id="IPR013783">
    <property type="entry name" value="Ig-like_fold"/>
</dbReference>
<feature type="domain" description="Glycosyl hydrolases family 2 sugar binding" evidence="5">
    <location>
        <begin position="48"/>
        <end position="147"/>
    </location>
</feature>
<evidence type="ECO:0000256" key="3">
    <source>
        <dbReference type="ARBA" id="ARBA00023295"/>
    </source>
</evidence>